<dbReference type="Proteomes" id="UP000236370">
    <property type="component" value="Unassembled WGS sequence"/>
</dbReference>
<name>A0A2J8MXM6_PANTR</name>
<organism evidence="1 2">
    <name type="scientific">Pan troglodytes</name>
    <name type="common">Chimpanzee</name>
    <dbReference type="NCBI Taxonomy" id="9598"/>
    <lineage>
        <taxon>Eukaryota</taxon>
        <taxon>Metazoa</taxon>
        <taxon>Chordata</taxon>
        <taxon>Craniata</taxon>
        <taxon>Vertebrata</taxon>
        <taxon>Euteleostomi</taxon>
        <taxon>Mammalia</taxon>
        <taxon>Eutheria</taxon>
        <taxon>Euarchontoglires</taxon>
        <taxon>Primates</taxon>
        <taxon>Haplorrhini</taxon>
        <taxon>Catarrhini</taxon>
        <taxon>Hominidae</taxon>
        <taxon>Pan</taxon>
    </lineage>
</organism>
<proteinExistence type="predicted"/>
<accession>A0A2J8MXM6</accession>
<protein>
    <submittedName>
        <fullName evidence="1">NXPE3 isoform 3</fullName>
    </submittedName>
</protein>
<reference evidence="1 2" key="1">
    <citation type="submission" date="2017-12" db="EMBL/GenBank/DDBJ databases">
        <title>High-resolution comparative analysis of great ape genomes.</title>
        <authorList>
            <person name="Pollen A."/>
            <person name="Hastie A."/>
            <person name="Hormozdiari F."/>
            <person name="Dougherty M."/>
            <person name="Liu R."/>
            <person name="Chaisson M."/>
            <person name="Hoppe E."/>
            <person name="Hill C."/>
            <person name="Pang A."/>
            <person name="Hillier L."/>
            <person name="Baker C."/>
            <person name="Armstrong J."/>
            <person name="Shendure J."/>
            <person name="Paten B."/>
            <person name="Wilson R."/>
            <person name="Chao H."/>
            <person name="Schneider V."/>
            <person name="Ventura M."/>
            <person name="Kronenberg Z."/>
            <person name="Murali S."/>
            <person name="Gordon D."/>
            <person name="Cantsilieris S."/>
            <person name="Munson K."/>
            <person name="Nelson B."/>
            <person name="Raja A."/>
            <person name="Underwood J."/>
            <person name="Diekhans M."/>
            <person name="Fiddes I."/>
            <person name="Haussler D."/>
            <person name="Eichler E."/>
        </authorList>
    </citation>
    <scope>NUCLEOTIDE SEQUENCE [LARGE SCALE GENOMIC DNA]</scope>
    <source>
        <strain evidence="1">Yerkes chimp pedigree #C0471</strain>
    </source>
</reference>
<gene>
    <name evidence="1" type="ORF">CK820_G0016331</name>
</gene>
<dbReference type="EMBL" id="NBAG03000241">
    <property type="protein sequence ID" value="PNI64265.1"/>
    <property type="molecule type" value="Genomic_DNA"/>
</dbReference>
<dbReference type="AlphaFoldDB" id="A0A2J8MXM6"/>
<sequence>MPVNSSGPDWVTVIPRRIKETNSLELSQGSGTFPSGYYYKDQWRPRKFKMRQFNDPTTLQSAYKEKWCIYLVTQQSGNGLNTLLHLFQI</sequence>
<evidence type="ECO:0000313" key="2">
    <source>
        <dbReference type="Proteomes" id="UP000236370"/>
    </source>
</evidence>
<evidence type="ECO:0000313" key="1">
    <source>
        <dbReference type="EMBL" id="PNI64265.1"/>
    </source>
</evidence>
<comment type="caution">
    <text evidence="1">The sequence shown here is derived from an EMBL/GenBank/DDBJ whole genome shotgun (WGS) entry which is preliminary data.</text>
</comment>